<evidence type="ECO:0000256" key="2">
    <source>
        <dbReference type="ARBA" id="ARBA00022438"/>
    </source>
</evidence>
<dbReference type="GO" id="GO:0008270">
    <property type="term" value="F:zinc ion binding"/>
    <property type="evidence" value="ECO:0007669"/>
    <property type="project" value="TreeGrafter"/>
</dbReference>
<evidence type="ECO:0000259" key="3">
    <source>
        <dbReference type="Pfam" id="PF11838"/>
    </source>
</evidence>
<comment type="similarity">
    <text evidence="1">Belongs to the peptidase M1 family.</text>
</comment>
<dbReference type="GO" id="GO:0042277">
    <property type="term" value="F:peptide binding"/>
    <property type="evidence" value="ECO:0007669"/>
    <property type="project" value="TreeGrafter"/>
</dbReference>
<dbReference type="GO" id="GO:0016020">
    <property type="term" value="C:membrane"/>
    <property type="evidence" value="ECO:0007669"/>
    <property type="project" value="TreeGrafter"/>
</dbReference>
<evidence type="ECO:0000256" key="1">
    <source>
        <dbReference type="ARBA" id="ARBA00010136"/>
    </source>
</evidence>
<keyword evidence="2 4" id="KW-0645">Protease</keyword>
<dbReference type="PANTHER" id="PTHR11533:SF276">
    <property type="entry name" value="GLUTAMYL AMINOPEPTIDASE"/>
    <property type="match status" value="1"/>
</dbReference>
<name>A0AAV4A6L8_9GAST</name>
<accession>A0AAV4A6L8</accession>
<keyword evidence="5" id="KW-1185">Reference proteome</keyword>
<evidence type="ECO:0000313" key="5">
    <source>
        <dbReference type="Proteomes" id="UP000735302"/>
    </source>
</evidence>
<reference evidence="4 5" key="1">
    <citation type="journal article" date="2021" name="Elife">
        <title>Chloroplast acquisition without the gene transfer in kleptoplastic sea slugs, Plakobranchus ocellatus.</title>
        <authorList>
            <person name="Maeda T."/>
            <person name="Takahashi S."/>
            <person name="Yoshida T."/>
            <person name="Shimamura S."/>
            <person name="Takaki Y."/>
            <person name="Nagai Y."/>
            <person name="Toyoda A."/>
            <person name="Suzuki Y."/>
            <person name="Arimoto A."/>
            <person name="Ishii H."/>
            <person name="Satoh N."/>
            <person name="Nishiyama T."/>
            <person name="Hasebe M."/>
            <person name="Maruyama T."/>
            <person name="Minagawa J."/>
            <person name="Obokata J."/>
            <person name="Shigenobu S."/>
        </authorList>
    </citation>
    <scope>NUCLEOTIDE SEQUENCE [LARGE SCALE GENOMIC DNA]</scope>
</reference>
<dbReference type="GO" id="GO:0043171">
    <property type="term" value="P:peptide catabolic process"/>
    <property type="evidence" value="ECO:0007669"/>
    <property type="project" value="TreeGrafter"/>
</dbReference>
<organism evidence="4 5">
    <name type="scientific">Plakobranchus ocellatus</name>
    <dbReference type="NCBI Taxonomy" id="259542"/>
    <lineage>
        <taxon>Eukaryota</taxon>
        <taxon>Metazoa</taxon>
        <taxon>Spiralia</taxon>
        <taxon>Lophotrochozoa</taxon>
        <taxon>Mollusca</taxon>
        <taxon>Gastropoda</taxon>
        <taxon>Heterobranchia</taxon>
        <taxon>Euthyneura</taxon>
        <taxon>Panpulmonata</taxon>
        <taxon>Sacoglossa</taxon>
        <taxon>Placobranchoidea</taxon>
        <taxon>Plakobranchidae</taxon>
        <taxon>Plakobranchus</taxon>
    </lineage>
</organism>
<dbReference type="InterPro" id="IPR024571">
    <property type="entry name" value="ERAP1-like_C_dom"/>
</dbReference>
<keyword evidence="2 4" id="KW-0031">Aminopeptidase</keyword>
<dbReference type="InterPro" id="IPR050344">
    <property type="entry name" value="Peptidase_M1_aminopeptidases"/>
</dbReference>
<dbReference type="GO" id="GO:0005737">
    <property type="term" value="C:cytoplasm"/>
    <property type="evidence" value="ECO:0007669"/>
    <property type="project" value="TreeGrafter"/>
</dbReference>
<dbReference type="Proteomes" id="UP000735302">
    <property type="component" value="Unassembled WGS sequence"/>
</dbReference>
<dbReference type="Gene3D" id="1.25.50.20">
    <property type="match status" value="1"/>
</dbReference>
<proteinExistence type="inferred from homology"/>
<protein>
    <submittedName>
        <fullName evidence="4">Glutamyl aminopeptidase</fullName>
    </submittedName>
</protein>
<dbReference type="EMBL" id="BLXT01003580">
    <property type="protein sequence ID" value="GFO02311.1"/>
    <property type="molecule type" value="Genomic_DNA"/>
</dbReference>
<dbReference type="AlphaFoldDB" id="A0AAV4A6L8"/>
<dbReference type="PANTHER" id="PTHR11533">
    <property type="entry name" value="PROTEASE M1 ZINC METALLOPROTEASE"/>
    <property type="match status" value="1"/>
</dbReference>
<keyword evidence="2 4" id="KW-0378">Hydrolase</keyword>
<sequence length="166" mass="20052">MSNFGTASDWEKIWQRYLVESSPQEKERLTATLTMATQPYLITRLLNYAKEGKYIKRQDFFTVVRYVGTNTAAEDLVWDWTRENYQSFVDRFTTTDRYFGRMVYYMVRDYNTELKLQEVKDLFSRFPEAGAGERYRKMALESIERNIYWVTHFRPIIIQWLKANVQ</sequence>
<dbReference type="Pfam" id="PF11838">
    <property type="entry name" value="ERAP1_C"/>
    <property type="match status" value="1"/>
</dbReference>
<gene>
    <name evidence="4" type="ORF">PoB_002881600</name>
</gene>
<evidence type="ECO:0000313" key="4">
    <source>
        <dbReference type="EMBL" id="GFO02311.1"/>
    </source>
</evidence>
<dbReference type="GO" id="GO:0005615">
    <property type="term" value="C:extracellular space"/>
    <property type="evidence" value="ECO:0007669"/>
    <property type="project" value="TreeGrafter"/>
</dbReference>
<feature type="domain" description="ERAP1-like C-terminal" evidence="3">
    <location>
        <begin position="5"/>
        <end position="145"/>
    </location>
</feature>
<dbReference type="GO" id="GO:0006508">
    <property type="term" value="P:proteolysis"/>
    <property type="evidence" value="ECO:0007669"/>
    <property type="project" value="TreeGrafter"/>
</dbReference>
<dbReference type="GO" id="GO:0070006">
    <property type="term" value="F:metalloaminopeptidase activity"/>
    <property type="evidence" value="ECO:0007669"/>
    <property type="project" value="TreeGrafter"/>
</dbReference>
<comment type="caution">
    <text evidence="4">The sequence shown here is derived from an EMBL/GenBank/DDBJ whole genome shotgun (WGS) entry which is preliminary data.</text>
</comment>